<accession>A0ABS4YCQ7</accession>
<dbReference type="EMBL" id="JAGIOH010000001">
    <property type="protein sequence ID" value="MBP2406582.1"/>
    <property type="molecule type" value="Genomic_DNA"/>
</dbReference>
<gene>
    <name evidence="3" type="ORF">JO379_006051</name>
</gene>
<dbReference type="Pfam" id="PF00106">
    <property type="entry name" value="adh_short"/>
    <property type="match status" value="1"/>
</dbReference>
<dbReference type="InterPro" id="IPR036291">
    <property type="entry name" value="NAD(P)-bd_dom_sf"/>
</dbReference>
<dbReference type="SUPFAM" id="SSF51735">
    <property type="entry name" value="NAD(P)-binding Rossmann-fold domains"/>
    <property type="match status" value="1"/>
</dbReference>
<keyword evidence="4" id="KW-1185">Reference proteome</keyword>
<comment type="caution">
    <text evidence="3">The sequence shown here is derived from an EMBL/GenBank/DDBJ whole genome shotgun (WGS) entry which is preliminary data.</text>
</comment>
<dbReference type="InterPro" id="IPR009959">
    <property type="entry name" value="Cyclase_SnoaL-like"/>
</dbReference>
<dbReference type="InterPro" id="IPR032710">
    <property type="entry name" value="NTF2-like_dom_sf"/>
</dbReference>
<dbReference type="PRINTS" id="PR00081">
    <property type="entry name" value="GDHRDH"/>
</dbReference>
<dbReference type="Gene3D" id="3.10.450.50">
    <property type="match status" value="1"/>
</dbReference>
<dbReference type="PANTHER" id="PTHR43976:SF16">
    <property type="entry name" value="SHORT-CHAIN DEHYDROGENASE_REDUCTASE FAMILY PROTEIN"/>
    <property type="match status" value="1"/>
</dbReference>
<dbReference type="GeneID" id="91572895"/>
<organism evidence="3 4">
    <name type="scientific">Streptomyces syringium</name>
    <dbReference type="NCBI Taxonomy" id="76729"/>
    <lineage>
        <taxon>Bacteria</taxon>
        <taxon>Bacillati</taxon>
        <taxon>Actinomycetota</taxon>
        <taxon>Actinomycetes</taxon>
        <taxon>Kitasatosporales</taxon>
        <taxon>Streptomycetaceae</taxon>
        <taxon>Streptomyces</taxon>
    </lineage>
</organism>
<dbReference type="Pfam" id="PF07366">
    <property type="entry name" value="SnoaL"/>
    <property type="match status" value="1"/>
</dbReference>
<evidence type="ECO:0000256" key="2">
    <source>
        <dbReference type="ARBA" id="ARBA00023002"/>
    </source>
</evidence>
<dbReference type="PANTHER" id="PTHR43976">
    <property type="entry name" value="SHORT CHAIN DEHYDROGENASE"/>
    <property type="match status" value="1"/>
</dbReference>
<dbReference type="InterPro" id="IPR051911">
    <property type="entry name" value="SDR_oxidoreductase"/>
</dbReference>
<evidence type="ECO:0000256" key="1">
    <source>
        <dbReference type="ARBA" id="ARBA00006484"/>
    </source>
</evidence>
<dbReference type="Proteomes" id="UP001519291">
    <property type="component" value="Unassembled WGS sequence"/>
</dbReference>
<dbReference type="RefSeq" id="WP_209517955.1">
    <property type="nucleotide sequence ID" value="NZ_JAGIOH010000001.1"/>
</dbReference>
<keyword evidence="2" id="KW-0560">Oxidoreductase</keyword>
<dbReference type="InterPro" id="IPR002347">
    <property type="entry name" value="SDR_fam"/>
</dbReference>
<evidence type="ECO:0000313" key="3">
    <source>
        <dbReference type="EMBL" id="MBP2406582.1"/>
    </source>
</evidence>
<protein>
    <submittedName>
        <fullName evidence="3">Steroid delta-isomerase-like uncharacterized protein</fullName>
    </submittedName>
</protein>
<reference evidence="3 4" key="1">
    <citation type="submission" date="2021-03" db="EMBL/GenBank/DDBJ databases">
        <title>Sequencing the genomes of 1000 actinobacteria strains.</title>
        <authorList>
            <person name="Klenk H.-P."/>
        </authorList>
    </citation>
    <scope>NUCLEOTIDE SEQUENCE [LARGE SCALE GENOMIC DNA]</scope>
    <source>
        <strain evidence="3 4">DSM 41480</strain>
    </source>
</reference>
<comment type="similarity">
    <text evidence="1">Belongs to the short-chain dehydrogenases/reductases (SDR) family.</text>
</comment>
<proteinExistence type="inferred from homology"/>
<dbReference type="Gene3D" id="3.40.50.720">
    <property type="entry name" value="NAD(P)-binding Rossmann-like Domain"/>
    <property type="match status" value="1"/>
</dbReference>
<evidence type="ECO:0000313" key="4">
    <source>
        <dbReference type="Proteomes" id="UP001519291"/>
    </source>
</evidence>
<dbReference type="SUPFAM" id="SSF54427">
    <property type="entry name" value="NTF2-like"/>
    <property type="match status" value="1"/>
</dbReference>
<sequence length="350" mass="36823">MTGKVWFITVSARGLGREIAEAALRAGDRVAATTHDEGCLDGLARSYGSDLLPLPLDVTDPAAARRAVDEAVRAFGRIDVVVNNAGHVDPESAPEAVGDTRLSAVVNVTKAALPVLRRQGKGHLLTLSAPGLSPDHLADVAVSGFSEVLAREVAPLGIKVTVIEPGGSGSGFRQEGFPRAADDPADVADTVRRLVELDEPPIHVVLGPDDAPARPADVVRRHLDEVVNGGDVGLVDELWAEDLHCRGGILGECHGLDEWKGFMAANRGALADLHLDVKDVVASGDKVVVRFVGSAIHSRAFLGVPATGRKAEWLGIGIYTVRDGKITDAWFGEDWLGMLLQLGAVTLPTA</sequence>
<name>A0ABS4YCQ7_9ACTN</name>